<dbReference type="SUPFAM" id="SSF54506">
    <property type="entry name" value="Diaminopimelate epimerase-like"/>
    <property type="match status" value="1"/>
</dbReference>
<dbReference type="NCBIfam" id="TIGR00654">
    <property type="entry name" value="PhzF_family"/>
    <property type="match status" value="1"/>
</dbReference>
<protein>
    <submittedName>
        <fullName evidence="3">PhzF family phenazine biosynthesis protein</fullName>
    </submittedName>
</protein>
<sequence length="302" mass="31685">MRLQFETVDVFTSEQFSGNPLAVVLNAEGLSSAQMQAVAGEFNLSETTFVLPPQDPAHTARVRIFTPNGELPFAGHPNVGTAFVLARIGQSYGRSIAGDHVVFEEKAGLVPIQLIKDGGAVTGARLTSPQPLSVTDEITPDVIAAACSLSEGDIEIANHRPCIASCGTGFIIAELKSRTALAAASPRADLFGDHIAGYPTSKVLLYVQTTEDTTDIRARMFAPLNKIPEDPATGSANVALIGLLAKLRAESDLTLSKTILQGFEMGRPSLLFASAEKRGGEVTTTAIGGHCVAVMAGTIVLK</sequence>
<dbReference type="PANTHER" id="PTHR13774">
    <property type="entry name" value="PHENAZINE BIOSYNTHESIS PROTEIN"/>
    <property type="match status" value="1"/>
</dbReference>
<dbReference type="Proteomes" id="UP001163166">
    <property type="component" value="Chromosome"/>
</dbReference>
<dbReference type="GO" id="GO:0005737">
    <property type="term" value="C:cytoplasm"/>
    <property type="evidence" value="ECO:0007669"/>
    <property type="project" value="TreeGrafter"/>
</dbReference>
<gene>
    <name evidence="3" type="ORF">KQX62_15930</name>
</gene>
<feature type="active site" evidence="2">
    <location>
        <position position="46"/>
    </location>
</feature>
<dbReference type="PIRSF" id="PIRSF016184">
    <property type="entry name" value="PhzC_PhzF"/>
    <property type="match status" value="1"/>
</dbReference>
<reference evidence="3" key="1">
    <citation type="journal article" date="2022" name="Biol. Control">
        <title>In silico genomic analysis of Rhodopseudomonas palustris strains revealed potential biocontrol agents and crop yield enhancers.</title>
        <authorList>
            <person name="Surachat K."/>
            <person name="Kantachote D."/>
            <person name="Deachamag P."/>
            <person name="Wonglapsuwan M."/>
        </authorList>
    </citation>
    <scope>NUCLEOTIDE SEQUENCE</scope>
    <source>
        <strain evidence="3">TLS06</strain>
    </source>
</reference>
<organism evidence="3 4">
    <name type="scientific">Rhodopseudomonas palustris</name>
    <dbReference type="NCBI Taxonomy" id="1076"/>
    <lineage>
        <taxon>Bacteria</taxon>
        <taxon>Pseudomonadati</taxon>
        <taxon>Pseudomonadota</taxon>
        <taxon>Alphaproteobacteria</taxon>
        <taxon>Hyphomicrobiales</taxon>
        <taxon>Nitrobacteraceae</taxon>
        <taxon>Rhodopseudomonas</taxon>
    </lineage>
</organism>
<comment type="similarity">
    <text evidence="1">Belongs to the PhzF family.</text>
</comment>
<dbReference type="AlphaFoldDB" id="A0AAX3DTP9"/>
<proteinExistence type="inferred from homology"/>
<evidence type="ECO:0000313" key="3">
    <source>
        <dbReference type="EMBL" id="UYO38217.1"/>
    </source>
</evidence>
<dbReference type="GO" id="GO:0016853">
    <property type="term" value="F:isomerase activity"/>
    <property type="evidence" value="ECO:0007669"/>
    <property type="project" value="TreeGrafter"/>
</dbReference>
<dbReference type="Pfam" id="PF02567">
    <property type="entry name" value="PhzC-PhzF"/>
    <property type="match status" value="1"/>
</dbReference>
<dbReference type="Gene3D" id="3.10.310.10">
    <property type="entry name" value="Diaminopimelate Epimerase, Chain A, domain 1"/>
    <property type="match status" value="2"/>
</dbReference>
<accession>A0AAX3DTP9</accession>
<evidence type="ECO:0000256" key="1">
    <source>
        <dbReference type="ARBA" id="ARBA00008270"/>
    </source>
</evidence>
<dbReference type="RefSeq" id="WP_264073830.1">
    <property type="nucleotide sequence ID" value="NZ_CP076676.1"/>
</dbReference>
<evidence type="ECO:0000256" key="2">
    <source>
        <dbReference type="PIRSR" id="PIRSR016184-1"/>
    </source>
</evidence>
<dbReference type="EMBL" id="CP076676">
    <property type="protein sequence ID" value="UYO38217.1"/>
    <property type="molecule type" value="Genomic_DNA"/>
</dbReference>
<evidence type="ECO:0000313" key="4">
    <source>
        <dbReference type="Proteomes" id="UP001163166"/>
    </source>
</evidence>
<dbReference type="InterPro" id="IPR003719">
    <property type="entry name" value="Phenazine_PhzF-like"/>
</dbReference>
<name>A0AAX3DTP9_RHOPL</name>
<dbReference type="PANTHER" id="PTHR13774:SF32">
    <property type="entry name" value="ANTISENSE-ENHANCING SEQUENCE 1"/>
    <property type="match status" value="1"/>
</dbReference>